<sequence length="68" mass="7224">MSDFPALAAVLVDLYAGGDDGSGPPARVSDHEADRLAGHARPQRRTDGPAPRLRLLRRRSAARSAHPA</sequence>
<feature type="compositionally biased region" description="Basic and acidic residues" evidence="1">
    <location>
        <begin position="28"/>
        <end position="37"/>
    </location>
</feature>
<gene>
    <name evidence="2" type="ORF">ABWK59_07770</name>
</gene>
<dbReference type="AlphaFoldDB" id="A0AAU8JU48"/>
<name>A0AAU8JU48_9ACTN</name>
<reference evidence="2" key="1">
    <citation type="submission" date="2024-06" db="EMBL/GenBank/DDBJ databases">
        <title>The genome sequences of Kitasatospora sp. strain HUAS MG31.</title>
        <authorList>
            <person name="Mo P."/>
        </authorList>
    </citation>
    <scope>NUCLEOTIDE SEQUENCE</scope>
    <source>
        <strain evidence="2">HUAS MG31</strain>
    </source>
</reference>
<feature type="region of interest" description="Disordered" evidence="1">
    <location>
        <begin position="16"/>
        <end position="68"/>
    </location>
</feature>
<dbReference type="EMBL" id="CP159872">
    <property type="protein sequence ID" value="XCM78838.1"/>
    <property type="molecule type" value="Genomic_DNA"/>
</dbReference>
<dbReference type="KEGG" id="kcm:ABWK59_07770"/>
<protein>
    <submittedName>
        <fullName evidence="2">Uncharacterized protein</fullName>
    </submittedName>
</protein>
<accession>A0AAU8JU48</accession>
<organism evidence="2">
    <name type="scientific">Kitasatospora camelliae</name>
    <dbReference type="NCBI Taxonomy" id="3156397"/>
    <lineage>
        <taxon>Bacteria</taxon>
        <taxon>Bacillati</taxon>
        <taxon>Actinomycetota</taxon>
        <taxon>Actinomycetes</taxon>
        <taxon>Kitasatosporales</taxon>
        <taxon>Streptomycetaceae</taxon>
        <taxon>Kitasatospora</taxon>
    </lineage>
</organism>
<dbReference type="RefSeq" id="WP_354639039.1">
    <property type="nucleotide sequence ID" value="NZ_CP159872.1"/>
</dbReference>
<evidence type="ECO:0000313" key="2">
    <source>
        <dbReference type="EMBL" id="XCM78838.1"/>
    </source>
</evidence>
<evidence type="ECO:0000256" key="1">
    <source>
        <dbReference type="SAM" id="MobiDB-lite"/>
    </source>
</evidence>
<proteinExistence type="predicted"/>